<sequence length="228" mass="25231">MNPTMKPPPASAPVAGLLSGGGPVTNHCRPLPELKQRRSLFLGCSRSGVFLWHPDLPPPGKVILSANPISIRPAAHEKIWPNCQSAGTKFHEVEVSRSMSVMRKERDWPTRTTFDCQLWPQLRVIKSPRSSSPSRSPSRRTFKNRRFITTTDLLISREYSMNSSGTLERSQASLADSPLFPSMASKGSGNLQVDDKLVCTGFTTVSDEFHNVILMLEMAGLSFVLEHS</sequence>
<dbReference type="EMBL" id="JBBWWR010000007">
    <property type="protein sequence ID" value="KAK8964085.1"/>
    <property type="molecule type" value="Genomic_DNA"/>
</dbReference>
<evidence type="ECO:0000313" key="1">
    <source>
        <dbReference type="EMBL" id="KAK8964085.1"/>
    </source>
</evidence>
<name>A0ABR2MKP2_9ASPA</name>
<keyword evidence="2" id="KW-1185">Reference proteome</keyword>
<gene>
    <name evidence="1" type="ORF">KSP40_PGU006117</name>
</gene>
<proteinExistence type="predicted"/>
<accession>A0ABR2MKP2</accession>
<evidence type="ECO:0000313" key="2">
    <source>
        <dbReference type="Proteomes" id="UP001412067"/>
    </source>
</evidence>
<reference evidence="1 2" key="1">
    <citation type="journal article" date="2022" name="Nat. Plants">
        <title>Genomes of leafy and leafless Platanthera orchids illuminate the evolution of mycoheterotrophy.</title>
        <authorList>
            <person name="Li M.H."/>
            <person name="Liu K.W."/>
            <person name="Li Z."/>
            <person name="Lu H.C."/>
            <person name="Ye Q.L."/>
            <person name="Zhang D."/>
            <person name="Wang J.Y."/>
            <person name="Li Y.F."/>
            <person name="Zhong Z.M."/>
            <person name="Liu X."/>
            <person name="Yu X."/>
            <person name="Liu D.K."/>
            <person name="Tu X.D."/>
            <person name="Liu B."/>
            <person name="Hao Y."/>
            <person name="Liao X.Y."/>
            <person name="Jiang Y.T."/>
            <person name="Sun W.H."/>
            <person name="Chen J."/>
            <person name="Chen Y.Q."/>
            <person name="Ai Y."/>
            <person name="Zhai J.W."/>
            <person name="Wu S.S."/>
            <person name="Zhou Z."/>
            <person name="Hsiao Y.Y."/>
            <person name="Wu W.L."/>
            <person name="Chen Y.Y."/>
            <person name="Lin Y.F."/>
            <person name="Hsu J.L."/>
            <person name="Li C.Y."/>
            <person name="Wang Z.W."/>
            <person name="Zhao X."/>
            <person name="Zhong W.Y."/>
            <person name="Ma X.K."/>
            <person name="Ma L."/>
            <person name="Huang J."/>
            <person name="Chen G.Z."/>
            <person name="Huang M.Z."/>
            <person name="Huang L."/>
            <person name="Peng D.H."/>
            <person name="Luo Y.B."/>
            <person name="Zou S.Q."/>
            <person name="Chen S.P."/>
            <person name="Lan S."/>
            <person name="Tsai W.C."/>
            <person name="Van de Peer Y."/>
            <person name="Liu Z.J."/>
        </authorList>
    </citation>
    <scope>NUCLEOTIDE SEQUENCE [LARGE SCALE GENOMIC DNA]</scope>
    <source>
        <strain evidence="1">Lor288</strain>
    </source>
</reference>
<organism evidence="1 2">
    <name type="scientific">Platanthera guangdongensis</name>
    <dbReference type="NCBI Taxonomy" id="2320717"/>
    <lineage>
        <taxon>Eukaryota</taxon>
        <taxon>Viridiplantae</taxon>
        <taxon>Streptophyta</taxon>
        <taxon>Embryophyta</taxon>
        <taxon>Tracheophyta</taxon>
        <taxon>Spermatophyta</taxon>
        <taxon>Magnoliopsida</taxon>
        <taxon>Liliopsida</taxon>
        <taxon>Asparagales</taxon>
        <taxon>Orchidaceae</taxon>
        <taxon>Orchidoideae</taxon>
        <taxon>Orchideae</taxon>
        <taxon>Orchidinae</taxon>
        <taxon>Platanthera</taxon>
    </lineage>
</organism>
<protein>
    <submittedName>
        <fullName evidence="1">Uncharacterized protein</fullName>
    </submittedName>
</protein>
<comment type="caution">
    <text evidence="1">The sequence shown here is derived from an EMBL/GenBank/DDBJ whole genome shotgun (WGS) entry which is preliminary data.</text>
</comment>
<dbReference type="Proteomes" id="UP001412067">
    <property type="component" value="Unassembled WGS sequence"/>
</dbReference>